<evidence type="ECO:0000313" key="3">
    <source>
        <dbReference type="Proteomes" id="UP000095285"/>
    </source>
</evidence>
<evidence type="ECO:0000256" key="1">
    <source>
        <dbReference type="SAM" id="MobiDB-lite"/>
    </source>
</evidence>
<evidence type="ECO:0000313" key="2">
    <source>
        <dbReference type="EMBL" id="EFO14788.1"/>
    </source>
</evidence>
<keyword evidence="3" id="KW-1185">Reference proteome</keyword>
<accession>A0A1S0TJ04</accession>
<sequence length="49" mass="5675">MDKWTDEQTSGRQTNKEVNGAMEKVNTEADCFGQVIEGQRKLWKKQMSI</sequence>
<reference evidence="2 3" key="1">
    <citation type="submission" date="2012-04" db="EMBL/GenBank/DDBJ databases">
        <title>The Genome Sequence of Loa loa.</title>
        <authorList>
            <consortium name="The Broad Institute Genome Sequencing Platform"/>
            <consortium name="Broad Institute Genome Sequencing Center for Infectious Disease"/>
            <person name="Nutman T.B."/>
            <person name="Fink D.L."/>
            <person name="Russ C."/>
            <person name="Young S."/>
            <person name="Zeng Q."/>
            <person name="Gargeya S."/>
            <person name="Alvarado L."/>
            <person name="Berlin A."/>
            <person name="Chapman S.B."/>
            <person name="Chen Z."/>
            <person name="Freedman E."/>
            <person name="Gellesch M."/>
            <person name="Goldberg J."/>
            <person name="Griggs A."/>
            <person name="Gujja S."/>
            <person name="Heilman E.R."/>
            <person name="Heiman D."/>
            <person name="Howarth C."/>
            <person name="Mehta T."/>
            <person name="Neiman D."/>
            <person name="Pearson M."/>
            <person name="Roberts A."/>
            <person name="Saif S."/>
            <person name="Shea T."/>
            <person name="Shenoy N."/>
            <person name="Sisk P."/>
            <person name="Stolte C."/>
            <person name="Sykes S."/>
            <person name="White J."/>
            <person name="Yandava C."/>
            <person name="Haas B."/>
            <person name="Henn M.R."/>
            <person name="Nusbaum C."/>
            <person name="Birren B."/>
        </authorList>
    </citation>
    <scope>NUCLEOTIDE SEQUENCE [LARGE SCALE GENOMIC DNA]</scope>
</reference>
<dbReference type="KEGG" id="loa:LOAG_13726"/>
<dbReference type="AlphaFoldDB" id="A0A1I7VLL3"/>
<reference evidence="4" key="2">
    <citation type="submission" date="2016-11" db="UniProtKB">
        <authorList>
            <consortium name="WormBaseParasite"/>
        </authorList>
    </citation>
    <scope>IDENTIFICATION</scope>
</reference>
<dbReference type="EMBL" id="JH712094">
    <property type="protein sequence ID" value="EFO14788.1"/>
    <property type="molecule type" value="Genomic_DNA"/>
</dbReference>
<name>A0A1I7VLL3_LOALO</name>
<accession>A0A1I7VLL3</accession>
<dbReference type="InParanoid" id="A0A1I7VLL3"/>
<gene>
    <name evidence="2 4" type="ORF">LOAG_13726</name>
</gene>
<dbReference type="CTD" id="9951199"/>
<organism evidence="3 4">
    <name type="scientific">Loa loa</name>
    <name type="common">Eye worm</name>
    <name type="synonym">Filaria loa</name>
    <dbReference type="NCBI Taxonomy" id="7209"/>
    <lineage>
        <taxon>Eukaryota</taxon>
        <taxon>Metazoa</taxon>
        <taxon>Ecdysozoa</taxon>
        <taxon>Nematoda</taxon>
        <taxon>Chromadorea</taxon>
        <taxon>Rhabditida</taxon>
        <taxon>Spirurina</taxon>
        <taxon>Spiruromorpha</taxon>
        <taxon>Filarioidea</taxon>
        <taxon>Onchocercidae</taxon>
        <taxon>Loa</taxon>
    </lineage>
</organism>
<proteinExistence type="predicted"/>
<dbReference type="GeneID" id="9951199"/>
<dbReference type="RefSeq" id="XP_003149280.1">
    <property type="nucleotide sequence ID" value="XM_003149232.1"/>
</dbReference>
<feature type="region of interest" description="Disordered" evidence="1">
    <location>
        <begin position="1"/>
        <end position="22"/>
    </location>
</feature>
<evidence type="ECO:0000313" key="4">
    <source>
        <dbReference type="WBParaSite" id="EN70_392"/>
    </source>
</evidence>
<protein>
    <submittedName>
        <fullName evidence="2 4">Uncharacterized protein</fullName>
    </submittedName>
</protein>
<dbReference type="Proteomes" id="UP000095285">
    <property type="component" value="Unassembled WGS sequence"/>
</dbReference>
<feature type="compositionally biased region" description="Polar residues" evidence="1">
    <location>
        <begin position="7"/>
        <end position="17"/>
    </location>
</feature>
<dbReference type="WBParaSite" id="EN70_392">
    <property type="protein sequence ID" value="EN70_392"/>
    <property type="gene ID" value="EN70_392"/>
</dbReference>